<dbReference type="InterPro" id="IPR011763">
    <property type="entry name" value="COA_CT_C"/>
</dbReference>
<sequence length="553" mass="60749">MAENLSQPPEKLKRLHMMEPRDHFVSVERWRSKVNTKSEEYRKNLAEMTAITGFLHDRLRESLSQGSERAIQKHLKSGQLLARDRIELLLDEDSPFLELLPLAGWNQKDATLGGSVVAGIGLVCVPTIKGGSVNHVSVEKSRRIAEIALENNLPVIGMIQSGGADLTQQSRVFHAGGGSFRDMAIRSKRGIPTITVVFGSSTAGGAYTPGMSDYVIMVKNQAQVFLGGPPLVKMATGEVSDAETLGGAEMHSKVSGVSDFLARDELHALDLARGVMSSIHRKKRMSLPAAYWSIVEKPFYSAEELLGVVPSNVKIPFDIREVIARIVDGSRFSEFKPLYGHTMVTCFARIHGIPIGILGNNGVLFTESAQKATQFISLCNQSSIPLLYLQNITGFMVGKQYERSGIIKYGAQLINAISNCNVPSITVIVGASYGAGNYGMNGRSYRPRFLFSWPNSKCSVMGPDQLSGVMDIVLRQSTQGREIPKELEEMANQRKEKLRQKIEEESDAFYTSSRMIDDGVIDPRDTRDILGMCLSVIYNGDICGGDLRGISRL</sequence>
<reference evidence="8 9" key="1">
    <citation type="journal article" date="2018" name="Genome Biol. Evol.">
        <title>Multiple Roots of Fruiting Body Formation in Amoebozoa.</title>
        <authorList>
            <person name="Hillmann F."/>
            <person name="Forbes G."/>
            <person name="Novohradska S."/>
            <person name="Ferling I."/>
            <person name="Riege K."/>
            <person name="Groth M."/>
            <person name="Westermann M."/>
            <person name="Marz M."/>
            <person name="Spaller T."/>
            <person name="Winckler T."/>
            <person name="Schaap P."/>
            <person name="Glockner G."/>
        </authorList>
    </citation>
    <scope>NUCLEOTIDE SEQUENCE [LARGE SCALE GENOMIC DNA]</scope>
    <source>
        <strain evidence="8 9">Jena</strain>
    </source>
</reference>
<dbReference type="InParanoid" id="A0A2P6NWX6"/>
<feature type="domain" description="CoA carboxyltransferase C-terminal" evidence="7">
    <location>
        <begin position="294"/>
        <end position="553"/>
    </location>
</feature>
<dbReference type="GO" id="GO:0006552">
    <property type="term" value="P:L-leucine catabolic process"/>
    <property type="evidence" value="ECO:0007669"/>
    <property type="project" value="UniProtKB-UniPathway"/>
</dbReference>
<dbReference type="Proteomes" id="UP000241769">
    <property type="component" value="Unassembled WGS sequence"/>
</dbReference>
<evidence type="ECO:0000259" key="7">
    <source>
        <dbReference type="PROSITE" id="PS50989"/>
    </source>
</evidence>
<dbReference type="EC" id="6.4.1.4" evidence="2"/>
<comment type="pathway">
    <text evidence="1">Amino-acid degradation; L-leucine degradation; (S)-3-hydroxy-3-methylglutaryl-CoA from 3-isovaleryl-CoA: step 2/3.</text>
</comment>
<name>A0A2P6NWX6_9EUKA</name>
<evidence type="ECO:0000256" key="1">
    <source>
        <dbReference type="ARBA" id="ARBA00025711"/>
    </source>
</evidence>
<evidence type="ECO:0000313" key="8">
    <source>
        <dbReference type="EMBL" id="PRP88462.1"/>
    </source>
</evidence>
<dbReference type="Pfam" id="PF01039">
    <property type="entry name" value="Carboxyl_trans"/>
    <property type="match status" value="1"/>
</dbReference>
<evidence type="ECO:0000259" key="6">
    <source>
        <dbReference type="PROSITE" id="PS50980"/>
    </source>
</evidence>
<evidence type="ECO:0000313" key="9">
    <source>
        <dbReference type="Proteomes" id="UP000241769"/>
    </source>
</evidence>
<evidence type="ECO:0000256" key="2">
    <source>
        <dbReference type="ARBA" id="ARBA00026116"/>
    </source>
</evidence>
<gene>
    <name evidence="8" type="ORF">PROFUN_03179</name>
</gene>
<dbReference type="InterPro" id="IPR034733">
    <property type="entry name" value="AcCoA_carboxyl_beta"/>
</dbReference>
<dbReference type="InterPro" id="IPR011762">
    <property type="entry name" value="COA_CT_N"/>
</dbReference>
<proteinExistence type="predicted"/>
<comment type="caution">
    <text evidence="8">The sequence shown here is derived from an EMBL/GenBank/DDBJ whole genome shotgun (WGS) entry which is preliminary data.</text>
</comment>
<evidence type="ECO:0000256" key="4">
    <source>
        <dbReference type="ARBA" id="ARBA00031404"/>
    </source>
</evidence>
<dbReference type="PROSITE" id="PS50980">
    <property type="entry name" value="COA_CT_NTER"/>
    <property type="match status" value="1"/>
</dbReference>
<dbReference type="OrthoDB" id="439921at2759"/>
<dbReference type="Gene3D" id="3.90.226.10">
    <property type="entry name" value="2-enoyl-CoA Hydratase, Chain A, domain 1"/>
    <property type="match status" value="2"/>
</dbReference>
<dbReference type="GO" id="GO:0016740">
    <property type="term" value="F:transferase activity"/>
    <property type="evidence" value="ECO:0007669"/>
    <property type="project" value="UniProtKB-KW"/>
</dbReference>
<feature type="domain" description="CoA carboxyltransferase N-terminal" evidence="6">
    <location>
        <begin position="29"/>
        <end position="291"/>
    </location>
</feature>
<dbReference type="SUPFAM" id="SSF52096">
    <property type="entry name" value="ClpP/crotonase"/>
    <property type="match status" value="2"/>
</dbReference>
<evidence type="ECO:0000256" key="5">
    <source>
        <dbReference type="ARBA" id="ARBA00052347"/>
    </source>
</evidence>
<dbReference type="STRING" id="1890364.A0A2P6NWX6"/>
<dbReference type="InterPro" id="IPR045190">
    <property type="entry name" value="MCCB/AccD1-like"/>
</dbReference>
<dbReference type="FunFam" id="3.90.226.10:FF:000021">
    <property type="entry name" value="Acetyl-CoA carboxylase carboxyltransferase subunit"/>
    <property type="match status" value="1"/>
</dbReference>
<protein>
    <recommendedName>
        <fullName evidence="2">methylcrotonoyl-CoA carboxylase</fullName>
        <ecNumber evidence="2">6.4.1.4</ecNumber>
    </recommendedName>
    <alternativeName>
        <fullName evidence="4">3-methylcrotonyl-CoA carboxylase 2</fullName>
    </alternativeName>
    <alternativeName>
        <fullName evidence="3">3-methylcrotonyl-CoA:carbon dioxide ligase subunit beta</fullName>
    </alternativeName>
</protein>
<organism evidence="8 9">
    <name type="scientific">Planoprotostelium fungivorum</name>
    <dbReference type="NCBI Taxonomy" id="1890364"/>
    <lineage>
        <taxon>Eukaryota</taxon>
        <taxon>Amoebozoa</taxon>
        <taxon>Evosea</taxon>
        <taxon>Variosea</taxon>
        <taxon>Cavosteliida</taxon>
        <taxon>Cavosteliaceae</taxon>
        <taxon>Planoprotostelium</taxon>
    </lineage>
</organism>
<dbReference type="PROSITE" id="PS50989">
    <property type="entry name" value="COA_CT_CTER"/>
    <property type="match status" value="1"/>
</dbReference>
<dbReference type="FunFam" id="3.90.226.10:FF:000030">
    <property type="entry name" value="Acetyl-CoA carboxylase carboxyltransferase subunit"/>
    <property type="match status" value="1"/>
</dbReference>
<dbReference type="AlphaFoldDB" id="A0A2P6NWX6"/>
<dbReference type="EMBL" id="MDYQ01000010">
    <property type="protein sequence ID" value="PRP88462.1"/>
    <property type="molecule type" value="Genomic_DNA"/>
</dbReference>
<keyword evidence="8" id="KW-0808">Transferase</keyword>
<dbReference type="InterPro" id="IPR029045">
    <property type="entry name" value="ClpP/crotonase-like_dom_sf"/>
</dbReference>
<dbReference type="PANTHER" id="PTHR22855">
    <property type="entry name" value="ACETYL, PROPIONYL, PYRUVATE, AND GLUTACONYL CARBOXYLASE-RELATED"/>
    <property type="match status" value="1"/>
</dbReference>
<evidence type="ECO:0000256" key="3">
    <source>
        <dbReference type="ARBA" id="ARBA00031237"/>
    </source>
</evidence>
<dbReference type="UniPathway" id="UPA00363">
    <property type="reaction ID" value="UER00861"/>
</dbReference>
<dbReference type="PANTHER" id="PTHR22855:SF46">
    <property type="entry name" value="METHYLCROTONOYL-COA CARBOXYLASE"/>
    <property type="match status" value="1"/>
</dbReference>
<accession>A0A2P6NWX6</accession>
<dbReference type="GO" id="GO:0004485">
    <property type="term" value="F:methylcrotonoyl-CoA carboxylase activity"/>
    <property type="evidence" value="ECO:0007669"/>
    <property type="project" value="UniProtKB-EC"/>
</dbReference>
<keyword evidence="9" id="KW-1185">Reference proteome</keyword>
<comment type="catalytic activity">
    <reaction evidence="5">
        <text>3-methylbut-2-enoyl-CoA + hydrogencarbonate + ATP = 3-methyl-(2E)-glutaconyl-CoA + ADP + phosphate + H(+)</text>
        <dbReference type="Rhea" id="RHEA:13589"/>
        <dbReference type="ChEBI" id="CHEBI:15378"/>
        <dbReference type="ChEBI" id="CHEBI:17544"/>
        <dbReference type="ChEBI" id="CHEBI:30616"/>
        <dbReference type="ChEBI" id="CHEBI:43474"/>
        <dbReference type="ChEBI" id="CHEBI:57344"/>
        <dbReference type="ChEBI" id="CHEBI:57346"/>
        <dbReference type="ChEBI" id="CHEBI:456216"/>
        <dbReference type="EC" id="6.4.1.4"/>
    </reaction>
</comment>